<dbReference type="GO" id="GO:0005975">
    <property type="term" value="P:carbohydrate metabolic process"/>
    <property type="evidence" value="ECO:0007669"/>
    <property type="project" value="InterPro"/>
</dbReference>
<evidence type="ECO:0000256" key="3">
    <source>
        <dbReference type="ARBA" id="ARBA00023295"/>
    </source>
</evidence>
<keyword evidence="3 4" id="KW-0326">Glycosidase</keyword>
<evidence type="ECO:0000256" key="2">
    <source>
        <dbReference type="ARBA" id="ARBA00022801"/>
    </source>
</evidence>
<dbReference type="OrthoDB" id="9795222at2"/>
<dbReference type="Pfam" id="PF00295">
    <property type="entry name" value="Glyco_hydro_28"/>
    <property type="match status" value="1"/>
</dbReference>
<gene>
    <name evidence="6" type="ORF">XsacCFBP4641_07415</name>
</gene>
<keyword evidence="5" id="KW-0732">Signal</keyword>
<evidence type="ECO:0000313" key="7">
    <source>
        <dbReference type="Proteomes" id="UP000247346"/>
    </source>
</evidence>
<dbReference type="GeneID" id="93877906"/>
<evidence type="ECO:0000256" key="4">
    <source>
        <dbReference type="RuleBase" id="RU361169"/>
    </source>
</evidence>
<reference evidence="6 7" key="1">
    <citation type="submission" date="2016-08" db="EMBL/GenBank/DDBJ databases">
        <authorList>
            <person name="Seilhamer J.J."/>
        </authorList>
    </citation>
    <scope>NUCLEOTIDE SEQUENCE [LARGE SCALE GENOMIC DNA]</scope>
    <source>
        <strain evidence="6 7">CFBP4641</strain>
    </source>
</reference>
<dbReference type="AlphaFoldDB" id="A0A2P5Z625"/>
<protein>
    <submittedName>
        <fullName evidence="6">Endopolygalacturonase</fullName>
    </submittedName>
</protein>
<dbReference type="STRING" id="56458.SB85_16665"/>
<name>A0A2P5Z625_9XANT</name>
<dbReference type="InterPro" id="IPR051801">
    <property type="entry name" value="GH28_Enzymes"/>
</dbReference>
<keyword evidence="2 4" id="KW-0378">Hydrolase</keyword>
<dbReference type="RefSeq" id="WP_104609510.1">
    <property type="nucleotide sequence ID" value="NZ_CP132343.1"/>
</dbReference>
<dbReference type="InterPro" id="IPR011050">
    <property type="entry name" value="Pectin_lyase_fold/virulence"/>
</dbReference>
<dbReference type="SUPFAM" id="SSF51126">
    <property type="entry name" value="Pectin lyase-like"/>
    <property type="match status" value="1"/>
</dbReference>
<dbReference type="Proteomes" id="UP000247346">
    <property type="component" value="Unassembled WGS sequence"/>
</dbReference>
<comment type="caution">
    <text evidence="6">The sequence shown here is derived from an EMBL/GenBank/DDBJ whole genome shotgun (WGS) entry which is preliminary data.</text>
</comment>
<evidence type="ECO:0000256" key="1">
    <source>
        <dbReference type="ARBA" id="ARBA00008834"/>
    </source>
</evidence>
<dbReference type="GO" id="GO:0004650">
    <property type="term" value="F:polygalacturonase activity"/>
    <property type="evidence" value="ECO:0007669"/>
    <property type="project" value="InterPro"/>
</dbReference>
<dbReference type="InterPro" id="IPR006626">
    <property type="entry name" value="PbH1"/>
</dbReference>
<sequence length="476" mass="49046">MSLRLRVALVSGGLLAAAAFASAAATGDARRVVEPRLPPVCTTLDASLQAQQRRFADALERRAPDTARIQAALDRCADGAHGAVLLRAGSGTAFLSGPLTIRSNTTLVIDSGVTLFASRLPADYQVPGRSACGQAADRSGSCRALITLHGRALGVMGVRDAAGHQGSIDGRGDLPMLGGSDSWWQFARGAKAAGLTQNAPDLIRAQDVADLQLYHVNLIDAPYFHLFVHGGDGVTVWGVRVRAPANSPNTDGLDLDSVRNATLADNDVMAGDDGIAIKTSAARSADITVRDSRFYGTHGISIGSEVMYGVDNVLVDGNRLVGHDAGGIVATDNNGLRIKTGPAKGGPVRDVLYRNTCLFGVARPLVITPRYGHDHGGSRSGSVPTFAGIVVDGLRAQDTPAGKGSTVQGDSAATPLDLVLAHVEADVTALHASNARIGVDQSNLQLSQDSSAASTYATTLAGSVPACASAPVFPAL</sequence>
<dbReference type="Gene3D" id="2.160.20.10">
    <property type="entry name" value="Single-stranded right-handed beta-helix, Pectin lyase-like"/>
    <property type="match status" value="1"/>
</dbReference>
<dbReference type="EMBL" id="MDEK01000005">
    <property type="protein sequence ID" value="PPU83567.1"/>
    <property type="molecule type" value="Genomic_DNA"/>
</dbReference>
<dbReference type="InterPro" id="IPR012334">
    <property type="entry name" value="Pectin_lyas_fold"/>
</dbReference>
<dbReference type="SMART" id="SM00710">
    <property type="entry name" value="PbH1"/>
    <property type="match status" value="4"/>
</dbReference>
<evidence type="ECO:0000313" key="6">
    <source>
        <dbReference type="EMBL" id="PPU83567.1"/>
    </source>
</evidence>
<dbReference type="InterPro" id="IPR000743">
    <property type="entry name" value="Glyco_hydro_28"/>
</dbReference>
<accession>A0A2P5Z625</accession>
<evidence type="ECO:0000256" key="5">
    <source>
        <dbReference type="SAM" id="SignalP"/>
    </source>
</evidence>
<comment type="similarity">
    <text evidence="1 4">Belongs to the glycosyl hydrolase 28 family.</text>
</comment>
<organism evidence="6 7">
    <name type="scientific">Xanthomonas sacchari</name>
    <dbReference type="NCBI Taxonomy" id="56458"/>
    <lineage>
        <taxon>Bacteria</taxon>
        <taxon>Pseudomonadati</taxon>
        <taxon>Pseudomonadota</taxon>
        <taxon>Gammaproteobacteria</taxon>
        <taxon>Lysobacterales</taxon>
        <taxon>Lysobacteraceae</taxon>
        <taxon>Xanthomonas</taxon>
    </lineage>
</organism>
<dbReference type="PANTHER" id="PTHR31339">
    <property type="entry name" value="PECTIN LYASE-RELATED"/>
    <property type="match status" value="1"/>
</dbReference>
<proteinExistence type="inferred from homology"/>
<feature type="chain" id="PRO_5015162374" evidence="5">
    <location>
        <begin position="24"/>
        <end position="476"/>
    </location>
</feature>
<dbReference type="PANTHER" id="PTHR31339:SF9">
    <property type="entry name" value="PLASMIN AND FIBRONECTIN-BINDING PROTEIN A"/>
    <property type="match status" value="1"/>
</dbReference>
<feature type="signal peptide" evidence="5">
    <location>
        <begin position="1"/>
        <end position="23"/>
    </location>
</feature>